<dbReference type="AlphaFoldDB" id="A0A370GYD3"/>
<accession>A0A370GYD3</accession>
<evidence type="ECO:0000313" key="3">
    <source>
        <dbReference type="EMBL" id="RDI48658.1"/>
    </source>
</evidence>
<sequence>MKLLRKLLAILILFIVICAFIIVSLVLFIDPNKLKPVIIEEVKKKTDYQLTMDGNLSWSFFPRLGVKVDHMTLTAPKQSTPFADLKNVTIATKFWELLQGNKELKGDVRIAEVRLNNLKAEHARIGLHWQNNVLTLKPLTASFYGGSLDGIAHGRTLSAVPQWDWDITMNRMQLSPLLADLHGTERKIKLSGTAQVRLQAETQGNSRDQLLANLNGSSQFTLTNGAIEGIDLNYFVQSADALLNQQPLPEPNNHNQTTFDSMTGLAVIKNGVATTNNLLLASSAFAVRADGSIDLVHQTLDYRLLVTPLGTVKLKWPVPVLVDGSLEEPSVRLDKLTLKTIITKEQVEKVKAKMQEEIKHLPEKANKFLQKLLSK</sequence>
<dbReference type="PANTHER" id="PTHR30441:SF4">
    <property type="entry name" value="PROTEIN ASMA"/>
    <property type="match status" value="1"/>
</dbReference>
<gene>
    <name evidence="3" type="ORF">C8D86_10287</name>
</gene>
<organism evidence="3 4">
    <name type="scientific">Aquicella lusitana</name>
    <dbReference type="NCBI Taxonomy" id="254246"/>
    <lineage>
        <taxon>Bacteria</taxon>
        <taxon>Pseudomonadati</taxon>
        <taxon>Pseudomonadota</taxon>
        <taxon>Gammaproteobacteria</taxon>
        <taxon>Legionellales</taxon>
        <taxon>Coxiellaceae</taxon>
        <taxon>Aquicella</taxon>
    </lineage>
</organism>
<feature type="domain" description="AsmA" evidence="2">
    <location>
        <begin position="98"/>
        <end position="277"/>
    </location>
</feature>
<evidence type="ECO:0000313" key="4">
    <source>
        <dbReference type="Proteomes" id="UP000254720"/>
    </source>
</evidence>
<dbReference type="PANTHER" id="PTHR30441">
    <property type="entry name" value="DUF748 DOMAIN-CONTAINING PROTEIN"/>
    <property type="match status" value="1"/>
</dbReference>
<dbReference type="EMBL" id="QQAX01000002">
    <property type="protein sequence ID" value="RDI48658.1"/>
    <property type="molecule type" value="Genomic_DNA"/>
</dbReference>
<keyword evidence="1" id="KW-1133">Transmembrane helix</keyword>
<dbReference type="OrthoDB" id="9766390at2"/>
<evidence type="ECO:0000256" key="1">
    <source>
        <dbReference type="SAM" id="Phobius"/>
    </source>
</evidence>
<reference evidence="3 4" key="1">
    <citation type="submission" date="2018-07" db="EMBL/GenBank/DDBJ databases">
        <title>Genomic Encyclopedia of Type Strains, Phase IV (KMG-IV): sequencing the most valuable type-strain genomes for metagenomic binning, comparative biology and taxonomic classification.</title>
        <authorList>
            <person name="Goeker M."/>
        </authorList>
    </citation>
    <scope>NUCLEOTIDE SEQUENCE [LARGE SCALE GENOMIC DNA]</scope>
    <source>
        <strain evidence="3 4">DSM 16500</strain>
    </source>
</reference>
<keyword evidence="1" id="KW-0472">Membrane</keyword>
<dbReference type="RefSeq" id="WP_114833463.1">
    <property type="nucleotide sequence ID" value="NZ_LR699114.1"/>
</dbReference>
<feature type="transmembrane region" description="Helical" evidence="1">
    <location>
        <begin position="7"/>
        <end position="29"/>
    </location>
</feature>
<name>A0A370GYD3_9COXI</name>
<dbReference type="InterPro" id="IPR052894">
    <property type="entry name" value="AsmA-related"/>
</dbReference>
<dbReference type="InterPro" id="IPR007844">
    <property type="entry name" value="AsmA"/>
</dbReference>
<dbReference type="GO" id="GO:0090313">
    <property type="term" value="P:regulation of protein targeting to membrane"/>
    <property type="evidence" value="ECO:0007669"/>
    <property type="project" value="TreeGrafter"/>
</dbReference>
<proteinExistence type="predicted"/>
<dbReference type="GO" id="GO:0005886">
    <property type="term" value="C:plasma membrane"/>
    <property type="evidence" value="ECO:0007669"/>
    <property type="project" value="TreeGrafter"/>
</dbReference>
<comment type="caution">
    <text evidence="3">The sequence shown here is derived from an EMBL/GenBank/DDBJ whole genome shotgun (WGS) entry which is preliminary data.</text>
</comment>
<dbReference type="Proteomes" id="UP000254720">
    <property type="component" value="Unassembled WGS sequence"/>
</dbReference>
<dbReference type="Pfam" id="PF05170">
    <property type="entry name" value="AsmA"/>
    <property type="match status" value="1"/>
</dbReference>
<evidence type="ECO:0000259" key="2">
    <source>
        <dbReference type="Pfam" id="PF05170"/>
    </source>
</evidence>
<keyword evidence="4" id="KW-1185">Reference proteome</keyword>
<keyword evidence="1" id="KW-0812">Transmembrane</keyword>
<protein>
    <submittedName>
        <fullName evidence="3">AsmA-like protein</fullName>
    </submittedName>
</protein>